<dbReference type="AlphaFoldDB" id="A0A444U939"/>
<keyword evidence="5 21" id="KW-0812">Transmembrane</keyword>
<keyword evidence="14 21" id="KW-0807">Transducer</keyword>
<feature type="transmembrane region" description="Helical" evidence="21">
    <location>
        <begin position="203"/>
        <end position="223"/>
    </location>
</feature>
<dbReference type="EMBL" id="SCEB01215031">
    <property type="protein sequence ID" value="RXM31678.1"/>
    <property type="molecule type" value="Genomic_DNA"/>
</dbReference>
<evidence type="ECO:0000256" key="9">
    <source>
        <dbReference type="ARBA" id="ARBA00023040"/>
    </source>
</evidence>
<feature type="transmembrane region" description="Helical" evidence="21">
    <location>
        <begin position="283"/>
        <end position="309"/>
    </location>
</feature>
<dbReference type="SUPFAM" id="SSF81321">
    <property type="entry name" value="Family A G protein-coupled receptor-like"/>
    <property type="match status" value="2"/>
</dbReference>
<comment type="caution">
    <text evidence="24">The sequence shown here is derived from an EMBL/GenBank/DDBJ whole genome shotgun (WGS) entry which is preliminary data.</text>
</comment>
<evidence type="ECO:0000256" key="11">
    <source>
        <dbReference type="ARBA" id="ARBA00023157"/>
    </source>
</evidence>
<dbReference type="GO" id="GO:0016020">
    <property type="term" value="C:membrane"/>
    <property type="evidence" value="ECO:0007669"/>
    <property type="project" value="UniProtKB-SubCell"/>
</dbReference>
<dbReference type="InterPro" id="IPR017452">
    <property type="entry name" value="GPCR_Rhodpsn_7TM"/>
</dbReference>
<evidence type="ECO:0000256" key="4">
    <source>
        <dbReference type="ARBA" id="ARBA00022606"/>
    </source>
</evidence>
<evidence type="ECO:0000259" key="23">
    <source>
        <dbReference type="PROSITE" id="PS50262"/>
    </source>
</evidence>
<feature type="region of interest" description="Disordered" evidence="22">
    <location>
        <begin position="414"/>
        <end position="435"/>
    </location>
</feature>
<keyword evidence="3" id="KW-0597">Phosphoprotein</keyword>
<dbReference type="InterPro" id="IPR000732">
    <property type="entry name" value="Rhodopsin"/>
</dbReference>
<comment type="PTM">
    <text evidence="20">Contains one covalently linked retinal chromophore.</text>
</comment>
<feature type="transmembrane region" description="Helical" evidence="21">
    <location>
        <begin position="363"/>
        <end position="389"/>
    </location>
</feature>
<evidence type="ECO:0000256" key="14">
    <source>
        <dbReference type="ARBA" id="ARBA00023224"/>
    </source>
</evidence>
<evidence type="ECO:0000256" key="19">
    <source>
        <dbReference type="PIRSR" id="PIRSR600732-4"/>
    </source>
</evidence>
<dbReference type="GO" id="GO:0007602">
    <property type="term" value="P:phototransduction"/>
    <property type="evidence" value="ECO:0007669"/>
    <property type="project" value="UniProtKB-KW"/>
</dbReference>
<evidence type="ECO:0000256" key="5">
    <source>
        <dbReference type="ARBA" id="ARBA00022692"/>
    </source>
</evidence>
<evidence type="ECO:0000256" key="8">
    <source>
        <dbReference type="ARBA" id="ARBA00022991"/>
    </source>
</evidence>
<evidence type="ECO:0000256" key="12">
    <source>
        <dbReference type="ARBA" id="ARBA00023170"/>
    </source>
</evidence>
<evidence type="ECO:0000256" key="20">
    <source>
        <dbReference type="PIRSR" id="PIRSR600732-50"/>
    </source>
</evidence>
<keyword evidence="15" id="KW-0844">Vision</keyword>
<protein>
    <recommendedName>
        <fullName evidence="21">Rhodopsin</fullName>
    </recommendedName>
</protein>
<feature type="transmembrane region" description="Helical" evidence="21">
    <location>
        <begin position="40"/>
        <end position="63"/>
    </location>
</feature>
<keyword evidence="6 20" id="KW-0681">Retinal protein</keyword>
<keyword evidence="12 21" id="KW-0675">Receptor</keyword>
<dbReference type="PROSITE" id="PS00237">
    <property type="entry name" value="G_PROTEIN_RECEP_F1_1"/>
    <property type="match status" value="1"/>
</dbReference>
<evidence type="ECO:0000256" key="13">
    <source>
        <dbReference type="ARBA" id="ARBA00023180"/>
    </source>
</evidence>
<dbReference type="InterPro" id="IPR019477">
    <property type="entry name" value="Rhodopsin_N"/>
</dbReference>
<feature type="binding site" evidence="16">
    <location>
        <position position="279"/>
    </location>
    <ligand>
        <name>Zn(2+)</name>
        <dbReference type="ChEBI" id="CHEBI:29105"/>
    </ligand>
</feature>
<dbReference type="Proteomes" id="UP000289886">
    <property type="component" value="Unassembled WGS sequence"/>
</dbReference>
<dbReference type="PROSITE" id="PS50262">
    <property type="entry name" value="G_PROTEIN_RECEP_F1_2"/>
    <property type="match status" value="2"/>
</dbReference>
<keyword evidence="8 20" id="KW-0157">Chromophore</keyword>
<dbReference type="PRINTS" id="PR00237">
    <property type="entry name" value="GPCRRHODOPSN"/>
</dbReference>
<keyword evidence="7 21" id="KW-1133">Transmembrane helix</keyword>
<dbReference type="InterPro" id="IPR001760">
    <property type="entry name" value="Opsin"/>
</dbReference>
<evidence type="ECO:0000256" key="3">
    <source>
        <dbReference type="ARBA" id="ARBA00022553"/>
    </source>
</evidence>
<reference evidence="24 25" key="1">
    <citation type="submission" date="2019-01" db="EMBL/GenBank/DDBJ databases">
        <title>Draft Genome and Complete Hox-Cluster Characterization of the Sterlet Sturgeon (Acipenser ruthenus).</title>
        <authorList>
            <person name="Wei Q."/>
        </authorList>
    </citation>
    <scope>NUCLEOTIDE SEQUENCE [LARGE SCALE GENOMIC DNA]</scope>
    <source>
        <strain evidence="24">WHYD16114868_AA</strain>
        <tissue evidence="24">Blood</tissue>
    </source>
</reference>
<accession>A0A444U939</accession>
<dbReference type="InterPro" id="IPR050125">
    <property type="entry name" value="GPCR_opsins"/>
</dbReference>
<evidence type="ECO:0000256" key="17">
    <source>
        <dbReference type="PIRSR" id="PIRSR600732-2"/>
    </source>
</evidence>
<evidence type="ECO:0000256" key="21">
    <source>
        <dbReference type="RuleBase" id="RU004951"/>
    </source>
</evidence>
<dbReference type="PROSITE" id="PS00238">
    <property type="entry name" value="OPSIN"/>
    <property type="match status" value="2"/>
</dbReference>
<sequence>MNGTEGNNFYVPFSNRSGVVRSPFDYPQYYLAAPWKFFTLSAYMFLLISLGLPINLLTLVVTFKHKKLRQPLNFILVNLAVAGLFMVLFGFTITFYSAMNGYFVFGPTGCAIEGFMATLGGEVALWSLVVLAIERYIVVCKPMGSFRFSSTHASIGIAFTWVMALTCAAPPIFGWSRYIPEGMQCSCGPDYYTMNPHFNNASYVIYMFSVHFCVPVVIIFFSYGQLICKVKEAAAAQQESATTQKAEREVTRMVILMVIGFLMAWTPYASVALWIFLNQGADFSATLMTIPAFFSKSSALYNPIIYVLLNKQAAAAQQESATTQKAEREVTRMVILMVIGFLMAWTPYASVALWIFLNQGADFSATLMTIPAFFSKSSALYNPIIYVLLNKQFRNCMITTVCCGKNPLGDDDISSTASQSKTEVSSVSSSQVSPA</sequence>
<evidence type="ECO:0000256" key="15">
    <source>
        <dbReference type="ARBA" id="ARBA00023305"/>
    </source>
</evidence>
<organism evidence="24 25">
    <name type="scientific">Acipenser ruthenus</name>
    <name type="common">Sterlet sturgeon</name>
    <dbReference type="NCBI Taxonomy" id="7906"/>
    <lineage>
        <taxon>Eukaryota</taxon>
        <taxon>Metazoa</taxon>
        <taxon>Chordata</taxon>
        <taxon>Craniata</taxon>
        <taxon>Vertebrata</taxon>
        <taxon>Euteleostomi</taxon>
        <taxon>Actinopterygii</taxon>
        <taxon>Chondrostei</taxon>
        <taxon>Acipenseriformes</taxon>
        <taxon>Acipenseridae</taxon>
        <taxon>Acipenser</taxon>
    </lineage>
</organism>
<evidence type="ECO:0000313" key="24">
    <source>
        <dbReference type="EMBL" id="RXM31678.1"/>
    </source>
</evidence>
<dbReference type="FunFam" id="1.20.1070.10:FF:000018">
    <property type="entry name" value="Rhodopsin"/>
    <property type="match status" value="1"/>
</dbReference>
<feature type="transmembrane region" description="Helical" evidence="21">
    <location>
        <begin position="330"/>
        <end position="357"/>
    </location>
</feature>
<keyword evidence="17" id="KW-0862">Zinc</keyword>
<keyword evidence="11 18" id="KW-1015">Disulfide bond</keyword>
<dbReference type="PANTHER" id="PTHR24240">
    <property type="entry name" value="OPSIN"/>
    <property type="match status" value="1"/>
</dbReference>
<dbReference type="PRINTS" id="PR00579">
    <property type="entry name" value="RHODOPSIN"/>
</dbReference>
<evidence type="ECO:0000256" key="7">
    <source>
        <dbReference type="ARBA" id="ARBA00022989"/>
    </source>
</evidence>
<keyword evidence="4 21" id="KW-0716">Sensory transduction</keyword>
<keyword evidence="9 21" id="KW-0297">G-protein coupled receptor</keyword>
<dbReference type="GO" id="GO:0009881">
    <property type="term" value="F:photoreceptor activity"/>
    <property type="evidence" value="ECO:0007669"/>
    <property type="project" value="UniProtKB-KW"/>
</dbReference>
<feature type="glycosylation site" description="N-linked (GlcNAc...) asparagine" evidence="19">
    <location>
        <position position="2"/>
    </location>
</feature>
<feature type="transmembrane region" description="Helical" evidence="21">
    <location>
        <begin position="153"/>
        <end position="173"/>
    </location>
</feature>
<keyword evidence="17" id="KW-0479">Metal-binding</keyword>
<feature type="transmembrane region" description="Helical" evidence="21">
    <location>
        <begin position="75"/>
        <end position="99"/>
    </location>
</feature>
<feature type="site" description="Plays an important role in the conformation switch to the active conformation" evidence="17">
    <location>
        <position position="113"/>
    </location>
</feature>
<evidence type="ECO:0000313" key="25">
    <source>
        <dbReference type="Proteomes" id="UP000289886"/>
    </source>
</evidence>
<dbReference type="GO" id="GO:0007601">
    <property type="term" value="P:visual perception"/>
    <property type="evidence" value="ECO:0007669"/>
    <property type="project" value="UniProtKB-KW"/>
</dbReference>
<feature type="transmembrane region" description="Helical" evidence="21">
    <location>
        <begin position="111"/>
        <end position="133"/>
    </location>
</feature>
<comment type="similarity">
    <text evidence="21">Belongs to the G-protein coupled receptor 1 family. Opsin subfamily.</text>
</comment>
<dbReference type="Gene3D" id="1.20.1070.10">
    <property type="entry name" value="Rhodopsin 7-helix transmembrane proteins"/>
    <property type="match status" value="2"/>
</dbReference>
<evidence type="ECO:0000256" key="10">
    <source>
        <dbReference type="ARBA" id="ARBA00023136"/>
    </source>
</evidence>
<dbReference type="InterPro" id="IPR000276">
    <property type="entry name" value="GPCR_Rhodpsn"/>
</dbReference>
<dbReference type="GO" id="GO:0046872">
    <property type="term" value="F:metal ion binding"/>
    <property type="evidence" value="ECO:0007669"/>
    <property type="project" value="UniProtKB-KW"/>
</dbReference>
<comment type="caution">
    <text evidence="21">Lacks conserved residue(s) required for the propagation of feature annotation.</text>
</comment>
<proteinExistence type="inferred from homology"/>
<feature type="domain" description="G-protein coupled receptors family 1 profile" evidence="23">
    <location>
        <begin position="304"/>
        <end position="386"/>
    </location>
</feature>
<dbReference type="GO" id="GO:0004930">
    <property type="term" value="F:G protein-coupled receptor activity"/>
    <property type="evidence" value="ECO:0007669"/>
    <property type="project" value="UniProtKB-KW"/>
</dbReference>
<evidence type="ECO:0000256" key="6">
    <source>
        <dbReference type="ARBA" id="ARBA00022925"/>
    </source>
</evidence>
<evidence type="ECO:0000256" key="16">
    <source>
        <dbReference type="PIRSR" id="PIRSR600732-1"/>
    </source>
</evidence>
<feature type="disulfide bond" evidence="18">
    <location>
        <begin position="110"/>
        <end position="187"/>
    </location>
</feature>
<evidence type="ECO:0000256" key="1">
    <source>
        <dbReference type="ARBA" id="ARBA00004141"/>
    </source>
</evidence>
<comment type="subcellular location">
    <subcellularLocation>
        <location evidence="1 21">Membrane</location>
        <topology evidence="1 21">Multi-pass membrane protein</topology>
    </subcellularLocation>
</comment>
<keyword evidence="13 19" id="KW-0325">Glycoprotein</keyword>
<evidence type="ECO:0000256" key="2">
    <source>
        <dbReference type="ARBA" id="ARBA00022543"/>
    </source>
</evidence>
<dbReference type="InterPro" id="IPR027430">
    <property type="entry name" value="Retinal_BS"/>
</dbReference>
<feature type="domain" description="G-protein coupled receptors family 1 profile" evidence="23">
    <location>
        <begin position="54"/>
        <end position="306"/>
    </location>
</feature>
<dbReference type="Pfam" id="PF10413">
    <property type="entry name" value="Rhodopsin_N"/>
    <property type="match status" value="1"/>
</dbReference>
<name>A0A444U939_ACIRT</name>
<dbReference type="Pfam" id="PF00001">
    <property type="entry name" value="7tm_1"/>
    <property type="match status" value="2"/>
</dbReference>
<evidence type="ECO:0000256" key="22">
    <source>
        <dbReference type="SAM" id="MobiDB-lite"/>
    </source>
</evidence>
<keyword evidence="10 21" id="KW-0472">Membrane</keyword>
<feature type="transmembrane region" description="Helical" evidence="21">
    <location>
        <begin position="254"/>
        <end position="277"/>
    </location>
</feature>
<keyword evidence="25" id="KW-1185">Reference proteome</keyword>
<feature type="modified residue" description="N6-(retinylidene)lysine" evidence="20">
    <location>
        <position position="296"/>
    </location>
</feature>
<dbReference type="PRINTS" id="PR00238">
    <property type="entry name" value="OPSIN"/>
</dbReference>
<evidence type="ECO:0000256" key="18">
    <source>
        <dbReference type="PIRSR" id="PIRSR600732-3"/>
    </source>
</evidence>
<feature type="compositionally biased region" description="Low complexity" evidence="22">
    <location>
        <begin position="418"/>
        <end position="435"/>
    </location>
</feature>
<gene>
    <name evidence="24" type="ORF">EOD39_16688</name>
</gene>
<keyword evidence="2 21" id="KW-0600">Photoreceptor protein</keyword>